<keyword evidence="6" id="KW-1185">Reference proteome</keyword>
<comment type="caution">
    <text evidence="5">The sequence shown here is derived from an EMBL/GenBank/DDBJ whole genome shotgun (WGS) entry which is preliminary data.</text>
</comment>
<dbReference type="GO" id="GO:0005737">
    <property type="term" value="C:cytoplasm"/>
    <property type="evidence" value="ECO:0007669"/>
    <property type="project" value="TreeGrafter"/>
</dbReference>
<feature type="domain" description="SHSP" evidence="4">
    <location>
        <begin position="471"/>
        <end position="582"/>
    </location>
</feature>
<dbReference type="EMBL" id="CAXKWB010000209">
    <property type="protein sequence ID" value="CAL4059836.1"/>
    <property type="molecule type" value="Genomic_DNA"/>
</dbReference>
<dbReference type="GO" id="GO:0005634">
    <property type="term" value="C:nucleus"/>
    <property type="evidence" value="ECO:0007669"/>
    <property type="project" value="TreeGrafter"/>
</dbReference>
<feature type="domain" description="SHSP" evidence="4">
    <location>
        <begin position="257"/>
        <end position="367"/>
    </location>
</feature>
<evidence type="ECO:0000259" key="4">
    <source>
        <dbReference type="PROSITE" id="PS01031"/>
    </source>
</evidence>
<sequence>MSSTFGDFGSLGLGLPIAPRGLFFQDAFFPRTRDSFRTSVHDVLANYDLQQLPFVDSLQRYKDPRCDNQRKESQGVSAIEDDKNYKMILDVRDFMGGDLKVNSIDDNELLVEGKIEKMIQGKMQTQTFKQKFLLPEGVDIQGTSSSLSPDGILTVITPKINQHQETIPPQQQQELPVHMRPNSMHTSNHFDRNSYSLFDTELNSGMMLPILRRGYFNQDLSFQEAQKDFKWAVNDALARSGLQSADPITSYRDLRAKDLKEETQATSVSEDDQAQKIVIDMQDFMNDGEVNVKVVNDKELVVVGRKEKNCGGSTSMKNFKKQFTIPPNTELDSISSVLSADGVLVITIPKKAKVPMVKEHQTPLIIEGPRTSQPSSYYQESVHPQHQELPMKMRPKTMNSNGHIDRNRNSLFGTEFNSGMMLPIMKRGHFNQDLSFQEAQKDFQCAINDALARSGLQSADPITSYRDLRAKDLKEETQAATVSEDDQAQKIIIDVQDFMNDGEVNVKVVNDKELVVVGRKEKNFGGSMSMKNFKKQFTIPPNTELDSISSVVSADGVLVITIPKKHQESVQPQQQELPIKMRPKTMNSNSHIDRNRNSLFDTEFNSGMMLPIMKRGYFNQDLSFQESQKDFQCAINDALARSGLQSADPIKSYRDLRAKDLKEETQAATVSEDDQAQKIVIDVQDFMNDGEVNVKVVNEKELVVVGRKEKNFEGSTSMKNFKKQFTIPSNTELDSISTVVSADGVLVITIPKKNKGNIIPISQEDEYINAPSSRVDKEGVAHGQATRVDASTSSEPTIWSAFASLVSTAPVIPRTTISTSISPTILLDKKSDTLGQTTLVDASTSPEPTILSEISSLISMAPVIPGTTISTSISPTIPLDKGAATLGQATLVDASTSPELTNLSAFSSLVSMATTIPRSTITPYISPTIILDKEANTLGQAKLVDASTSPDPTILSPFTGLSATATVIPHTTISPSISPTNILNKEADTLGQAILVDATTSPEATIRSAFTSLVSTASAIPVTTISPTMTPPILTPTLTPPVSPPAPTRPVLRPTLRSSVAPSAPIVPVFPTDPTTPVCPLPWSTVMDSERQSIIDQLKDKEHCEPEPFHFPDAEGFVPVAKKGDFETDPHFENDKQDYNSAIKIALKCKGTEVLPGEEKATYKKMLKQSNNDEDVAFSFTQHNQGYKIVLDMEDYNVKDPEIQIHGEHDIFIVGVAERKDENGEPINFRRQFIFPKSVNMETITSAVSTDGILTVKTPFKGSNINKGIINEPSDYVEGDDDTGGLPLKMLVGTFLDIENRPDLFDKDPLFQESKCHYLSAIRAAIKRSGATMRKGETETRCYRRMRDIERVHKTQAVMTIEADYYYKVIVDMEAYMETEIKIRLLGFNTFVVECYQEMNGKSKRNWSRQFVLPNHIQMEKMTATLSVDGKLVLNVPKRVWKHVGNTDASGIMRVDWMKTVPDDDRVFTSDSCKSGVTHPCITLPFKGLGEWL</sequence>
<dbReference type="PANTHER" id="PTHR45640">
    <property type="entry name" value="HEAT SHOCK PROTEIN HSP-12.2-RELATED"/>
    <property type="match status" value="1"/>
</dbReference>
<name>A0AAV2PI81_MEGNR</name>
<dbReference type="InterPro" id="IPR002068">
    <property type="entry name" value="A-crystallin/Hsp20_dom"/>
</dbReference>
<keyword evidence="1" id="KW-0346">Stress response</keyword>
<dbReference type="Proteomes" id="UP001497623">
    <property type="component" value="Unassembled WGS sequence"/>
</dbReference>
<dbReference type="InterPro" id="IPR001436">
    <property type="entry name" value="Alpha-crystallin/sHSP_animal"/>
</dbReference>
<evidence type="ECO:0000313" key="5">
    <source>
        <dbReference type="EMBL" id="CAL4059836.1"/>
    </source>
</evidence>
<organism evidence="5 6">
    <name type="scientific">Meganyctiphanes norvegica</name>
    <name type="common">Northern krill</name>
    <name type="synonym">Thysanopoda norvegica</name>
    <dbReference type="NCBI Taxonomy" id="48144"/>
    <lineage>
        <taxon>Eukaryota</taxon>
        <taxon>Metazoa</taxon>
        <taxon>Ecdysozoa</taxon>
        <taxon>Arthropoda</taxon>
        <taxon>Crustacea</taxon>
        <taxon>Multicrustacea</taxon>
        <taxon>Malacostraca</taxon>
        <taxon>Eumalacostraca</taxon>
        <taxon>Eucarida</taxon>
        <taxon>Euphausiacea</taxon>
        <taxon>Euphausiidae</taxon>
        <taxon>Meganyctiphanes</taxon>
    </lineage>
</organism>
<dbReference type="Pfam" id="PF00011">
    <property type="entry name" value="HSP20"/>
    <property type="match status" value="6"/>
</dbReference>
<comment type="similarity">
    <text evidence="2 3">Belongs to the small heat shock protein (HSP20) family.</text>
</comment>
<dbReference type="SUPFAM" id="SSF49764">
    <property type="entry name" value="HSP20-like chaperones"/>
    <property type="match status" value="6"/>
</dbReference>
<feature type="domain" description="SHSP" evidence="4">
    <location>
        <begin position="67"/>
        <end position="178"/>
    </location>
</feature>
<dbReference type="InterPro" id="IPR008978">
    <property type="entry name" value="HSP20-like_chaperone"/>
</dbReference>
<evidence type="ECO:0000313" key="6">
    <source>
        <dbReference type="Proteomes" id="UP001497623"/>
    </source>
</evidence>
<dbReference type="PANTHER" id="PTHR45640:SF13">
    <property type="entry name" value="HEAT SHOCK PROTEIN 22-RELATED"/>
    <property type="match status" value="1"/>
</dbReference>
<proteinExistence type="inferred from homology"/>
<protein>
    <recommendedName>
        <fullName evidence="4">SHSP domain-containing protein</fullName>
    </recommendedName>
</protein>
<dbReference type="Gene3D" id="2.60.40.790">
    <property type="match status" value="6"/>
</dbReference>
<evidence type="ECO:0000256" key="3">
    <source>
        <dbReference type="RuleBase" id="RU003616"/>
    </source>
</evidence>
<dbReference type="GO" id="GO:0051082">
    <property type="term" value="F:unfolded protein binding"/>
    <property type="evidence" value="ECO:0007669"/>
    <property type="project" value="TreeGrafter"/>
</dbReference>
<feature type="domain" description="SHSP" evidence="4">
    <location>
        <begin position="1169"/>
        <end position="1275"/>
    </location>
</feature>
<reference evidence="5 6" key="1">
    <citation type="submission" date="2024-05" db="EMBL/GenBank/DDBJ databases">
        <authorList>
            <person name="Wallberg A."/>
        </authorList>
    </citation>
    <scope>NUCLEOTIDE SEQUENCE [LARGE SCALE GENOMIC DNA]</scope>
</reference>
<dbReference type="GO" id="GO:0042026">
    <property type="term" value="P:protein refolding"/>
    <property type="evidence" value="ECO:0007669"/>
    <property type="project" value="TreeGrafter"/>
</dbReference>
<evidence type="ECO:0000256" key="1">
    <source>
        <dbReference type="ARBA" id="ARBA00023016"/>
    </source>
</evidence>
<feature type="domain" description="SHSP" evidence="4">
    <location>
        <begin position="1349"/>
        <end position="1456"/>
    </location>
</feature>
<evidence type="ECO:0000256" key="2">
    <source>
        <dbReference type="PROSITE-ProRule" id="PRU00285"/>
    </source>
</evidence>
<dbReference type="GO" id="GO:0009408">
    <property type="term" value="P:response to heat"/>
    <property type="evidence" value="ECO:0007669"/>
    <property type="project" value="TreeGrafter"/>
</dbReference>
<accession>A0AAV2PI81</accession>
<feature type="domain" description="SHSP" evidence="4">
    <location>
        <begin position="659"/>
        <end position="771"/>
    </location>
</feature>
<dbReference type="CDD" id="cd06526">
    <property type="entry name" value="metazoan_ACD"/>
    <property type="match status" value="6"/>
</dbReference>
<gene>
    <name evidence="5" type="ORF">MNOR_LOCUS879</name>
</gene>
<dbReference type="PROSITE" id="PS01031">
    <property type="entry name" value="SHSP"/>
    <property type="match status" value="6"/>
</dbReference>